<feature type="transmembrane region" description="Helical" evidence="2">
    <location>
        <begin position="94"/>
        <end position="115"/>
    </location>
</feature>
<feature type="transmembrane region" description="Helical" evidence="2">
    <location>
        <begin position="62"/>
        <end position="82"/>
    </location>
</feature>
<evidence type="ECO:0000313" key="4">
    <source>
        <dbReference type="EMBL" id="ALG12230.1"/>
    </source>
</evidence>
<feature type="domain" description="DUF6545" evidence="3">
    <location>
        <begin position="244"/>
        <end position="366"/>
    </location>
</feature>
<name>A0A0N9ICB8_9PSEU</name>
<feature type="transmembrane region" description="Helical" evidence="2">
    <location>
        <begin position="135"/>
        <end position="154"/>
    </location>
</feature>
<dbReference type="STRING" id="860235.AOZ06_40020"/>
<dbReference type="InterPro" id="IPR046675">
    <property type="entry name" value="DUF6545"/>
</dbReference>
<protein>
    <recommendedName>
        <fullName evidence="3">DUF6545 domain-containing protein</fullName>
    </recommendedName>
</protein>
<feature type="transmembrane region" description="Helical" evidence="2">
    <location>
        <begin position="6"/>
        <end position="22"/>
    </location>
</feature>
<keyword evidence="5" id="KW-1185">Reference proteome</keyword>
<feature type="region of interest" description="Disordered" evidence="1">
    <location>
        <begin position="325"/>
        <end position="352"/>
    </location>
</feature>
<feature type="transmembrane region" description="Helical" evidence="2">
    <location>
        <begin position="166"/>
        <end position="188"/>
    </location>
</feature>
<dbReference type="RefSeq" id="WP_054294126.1">
    <property type="nucleotide sequence ID" value="NZ_CP012752.1"/>
</dbReference>
<dbReference type="OrthoDB" id="3685619at2"/>
<evidence type="ECO:0000256" key="2">
    <source>
        <dbReference type="SAM" id="Phobius"/>
    </source>
</evidence>
<dbReference type="Pfam" id="PF20182">
    <property type="entry name" value="DUF6545"/>
    <property type="match status" value="1"/>
</dbReference>
<evidence type="ECO:0000313" key="5">
    <source>
        <dbReference type="Proteomes" id="UP000063699"/>
    </source>
</evidence>
<dbReference type="KEGG" id="kphy:AOZ06_40020"/>
<sequence>MISLLFYLVAAICFTAALWHVVRRKHVTPVVVTSAALGAALFLLAPASQVVESQLWPSLGRLASNVATMIAAYGVCLLVDALTTSNVDRRAHRVRTRAFPLGVAVLVLVASFFAAGPLREGLGLFGGLYRSHPTLVLYALTYSLYLGYAVFDVGRLAARAVLPARGFLRVGLVLMTFGSVLALAYLAYKVFEVGREVLTGRPAEAFCSGPFSTIPCTLAVGTPALSVLMIIVGFSVPAVGAALAWWHDRRAYRRLRPLWAALVEARPEIAFDPGEKAPAQPPLRFQLYRQVIEIRDGILAVAPDGEVAGDPGGAAEQLHIALRRTRRNPLPAPEPAPSRSRPDDTGQVDFDTEITWLTQLARAFVRQQDASGRPPSTR</sequence>
<keyword evidence="2" id="KW-0812">Transmembrane</keyword>
<feature type="transmembrane region" description="Helical" evidence="2">
    <location>
        <begin position="29"/>
        <end position="50"/>
    </location>
</feature>
<accession>A0A0N9ICB8</accession>
<organism evidence="4 5">
    <name type="scientific">Kibdelosporangium phytohabitans</name>
    <dbReference type="NCBI Taxonomy" id="860235"/>
    <lineage>
        <taxon>Bacteria</taxon>
        <taxon>Bacillati</taxon>
        <taxon>Actinomycetota</taxon>
        <taxon>Actinomycetes</taxon>
        <taxon>Pseudonocardiales</taxon>
        <taxon>Pseudonocardiaceae</taxon>
        <taxon>Kibdelosporangium</taxon>
    </lineage>
</organism>
<dbReference type="EMBL" id="CP012752">
    <property type="protein sequence ID" value="ALG12230.1"/>
    <property type="molecule type" value="Genomic_DNA"/>
</dbReference>
<evidence type="ECO:0000256" key="1">
    <source>
        <dbReference type="SAM" id="MobiDB-lite"/>
    </source>
</evidence>
<keyword evidence="2" id="KW-1133">Transmembrane helix</keyword>
<gene>
    <name evidence="4" type="ORF">AOZ06_40020</name>
</gene>
<dbReference type="InterPro" id="IPR050039">
    <property type="entry name" value="MAB_1171c-like"/>
</dbReference>
<dbReference type="NCBIfam" id="NF042915">
    <property type="entry name" value="MAB_1171c_fam"/>
    <property type="match status" value="1"/>
</dbReference>
<dbReference type="AlphaFoldDB" id="A0A0N9ICB8"/>
<evidence type="ECO:0000259" key="3">
    <source>
        <dbReference type="Pfam" id="PF20182"/>
    </source>
</evidence>
<proteinExistence type="predicted"/>
<dbReference type="Proteomes" id="UP000063699">
    <property type="component" value="Chromosome"/>
</dbReference>
<feature type="transmembrane region" description="Helical" evidence="2">
    <location>
        <begin position="224"/>
        <end position="246"/>
    </location>
</feature>
<keyword evidence="2" id="KW-0472">Membrane</keyword>
<reference evidence="4 5" key="1">
    <citation type="submission" date="2015-07" db="EMBL/GenBank/DDBJ databases">
        <title>Genome sequencing of Kibdelosporangium phytohabitans.</title>
        <authorList>
            <person name="Qin S."/>
            <person name="Xing K."/>
        </authorList>
    </citation>
    <scope>NUCLEOTIDE SEQUENCE [LARGE SCALE GENOMIC DNA]</scope>
    <source>
        <strain evidence="4 5">KLBMP1111</strain>
    </source>
</reference>